<dbReference type="InterPro" id="IPR014729">
    <property type="entry name" value="Rossmann-like_a/b/a_fold"/>
</dbReference>
<evidence type="ECO:0000256" key="10">
    <source>
        <dbReference type="ARBA" id="ARBA00047552"/>
    </source>
</evidence>
<organism evidence="14 15">
    <name type="scientific">Conidiobolus coronatus (strain ATCC 28846 / CBS 209.66 / NRRL 28638)</name>
    <name type="common">Delacroixia coronata</name>
    <dbReference type="NCBI Taxonomy" id="796925"/>
    <lineage>
        <taxon>Eukaryota</taxon>
        <taxon>Fungi</taxon>
        <taxon>Fungi incertae sedis</taxon>
        <taxon>Zoopagomycota</taxon>
        <taxon>Entomophthoromycotina</taxon>
        <taxon>Entomophthoromycetes</taxon>
        <taxon>Entomophthorales</taxon>
        <taxon>Ancylistaceae</taxon>
        <taxon>Conidiobolus</taxon>
    </lineage>
</organism>
<dbReference type="Gene3D" id="3.40.50.620">
    <property type="entry name" value="HUPs"/>
    <property type="match status" value="2"/>
</dbReference>
<dbReference type="Pfam" id="PF08264">
    <property type="entry name" value="Anticodon_1"/>
    <property type="match status" value="1"/>
</dbReference>
<sequence length="1033" mass="119355">MYLKKYSIIKPILGQKLKLTQSIFIKNFSAKPGLYNDKYNAVEIEDKILDQWKNQSVNNNDNVSYNQKFDINMISPPPNVTGKLHLGHSLTFSIQDAIARHYKLSGKSVNWIPGTDHAGIGTQSVVEKYLWSTKKITRHELSKEEFLKEIWNWRTHYGNEIINQIKRMGTSLNWNHEFFTLDEIRSKAVQNSFIELFKRGLIYRKQRMVHWCCALETAISDIEVDTQAIPKRTLVSVPNSDEQIEFGVLHHIKFPLKVPTSELEHLSVATTRPETMLGDVALAVHPKDERYKNLIGSEVIHPLTGISIPIVADEVLVDPEWGTGVVKITPAHSMVDHECAVRNNLPIVPVFSTKGKVLESFPIEEYRNMDRFQLRKLTVENVISKGYYIEGKDHEMVLNRCSRSDDILEPMLIPQWYISTKKLGEKSVELVKSKEVDLIPDEYEREWNHWFQNSQDWCISRQLVWGHPIPAYYLDIKDESLTQLNIYKEIDEWWVGSSIDEIVPQVQSQLNKDGVSINISELIDQGKLSIKQDTDVLDTWFSSALLPLSANGWTGPSEKLPINYPTNILETGSDILSFWVSRMTMLCTELSNGIAPFSSVLLHPMIRDARGKKMSKSLGNVIDPMHVIYGASIDQLKSPILSSQLNETEKQRSVKLLNQQFPKGIPACGSDALRFCLLNYTQQTRKINLSLDSVVSASQFNNKLWNIYHFMLNRLKSFEASYPTHFNNRSSNLNGDMSLLNRYILSKFATSLQQIFKGYDQYQLHYVTGNIKQFLEDHVADVYFEFSKPLLYSTEQEPSKDLIDTCIILEKIFETSLLVLHPIMPLFSETIWTKLRELNSNLPTSLQLAQYPNFDELLQLQDLKSEKEFQTVLDILSGVRLLKHNHKIQKSDEIELNIYLYKNQYEYIKNYENDIKRLCKMNNWNIIFKDDIGFTESSLNPEKELILPVDNDRVHITISKESIKTNQPKDLKRISILNTKLGKAQLKLEQLKTKMASEKYQRAPEKAKIKDREYEIELQTQINQLELELQSLD</sequence>
<evidence type="ECO:0000259" key="12">
    <source>
        <dbReference type="Pfam" id="PF00133"/>
    </source>
</evidence>
<dbReference type="NCBIfam" id="TIGR00422">
    <property type="entry name" value="valS"/>
    <property type="match status" value="1"/>
</dbReference>
<evidence type="ECO:0000256" key="2">
    <source>
        <dbReference type="ARBA" id="ARBA00005594"/>
    </source>
</evidence>
<dbReference type="CDD" id="cd00817">
    <property type="entry name" value="ValRS_core"/>
    <property type="match status" value="1"/>
</dbReference>
<keyword evidence="8 11" id="KW-0030">Aminoacyl-tRNA synthetase</keyword>
<evidence type="ECO:0000256" key="11">
    <source>
        <dbReference type="RuleBase" id="RU363035"/>
    </source>
</evidence>
<evidence type="ECO:0000259" key="13">
    <source>
        <dbReference type="Pfam" id="PF08264"/>
    </source>
</evidence>
<comment type="similarity">
    <text evidence="2 11">Belongs to the class-I aminoacyl-tRNA synthetase family.</text>
</comment>
<keyword evidence="15" id="KW-1185">Reference proteome</keyword>
<dbReference type="InterPro" id="IPR013155">
    <property type="entry name" value="M/V/L/I-tRNA-synth_anticd-bd"/>
</dbReference>
<dbReference type="InterPro" id="IPR002300">
    <property type="entry name" value="aa-tRNA-synth_Ia"/>
</dbReference>
<dbReference type="AlphaFoldDB" id="A0A137PF25"/>
<evidence type="ECO:0000256" key="8">
    <source>
        <dbReference type="ARBA" id="ARBA00023146"/>
    </source>
</evidence>
<dbReference type="NCBIfam" id="NF004349">
    <property type="entry name" value="PRK05729.1"/>
    <property type="match status" value="1"/>
</dbReference>
<proteinExistence type="inferred from homology"/>
<dbReference type="PRINTS" id="PR00986">
    <property type="entry name" value="TRNASYNTHVAL"/>
</dbReference>
<dbReference type="GO" id="GO:0004832">
    <property type="term" value="F:valine-tRNA ligase activity"/>
    <property type="evidence" value="ECO:0007669"/>
    <property type="project" value="UniProtKB-EC"/>
</dbReference>
<dbReference type="FunFam" id="3.40.50.620:FF:000020">
    <property type="entry name" value="Valine--tRNA ligase, mitochondrial"/>
    <property type="match status" value="1"/>
</dbReference>
<dbReference type="InterPro" id="IPR002303">
    <property type="entry name" value="Valyl-tRNA_ligase"/>
</dbReference>
<dbReference type="PANTHER" id="PTHR11946:SF109">
    <property type="entry name" value="VALINE--TRNA LIGASE"/>
    <property type="match status" value="1"/>
</dbReference>
<gene>
    <name evidence="14" type="ORF">CONCODRAFT_68207</name>
</gene>
<keyword evidence="6 11" id="KW-0067">ATP-binding</keyword>
<comment type="subcellular location">
    <subcellularLocation>
        <location evidence="1">Cytoplasm</location>
    </subcellularLocation>
</comment>
<evidence type="ECO:0000256" key="7">
    <source>
        <dbReference type="ARBA" id="ARBA00022917"/>
    </source>
</evidence>
<keyword evidence="4 11" id="KW-0436">Ligase</keyword>
<dbReference type="Pfam" id="PF00133">
    <property type="entry name" value="tRNA-synt_1"/>
    <property type="match status" value="1"/>
</dbReference>
<dbReference type="GO" id="GO:0005829">
    <property type="term" value="C:cytosol"/>
    <property type="evidence" value="ECO:0007669"/>
    <property type="project" value="TreeGrafter"/>
</dbReference>
<accession>A0A137PF25</accession>
<protein>
    <recommendedName>
        <fullName evidence="3">valine--tRNA ligase</fullName>
        <ecNumber evidence="3">6.1.1.9</ecNumber>
    </recommendedName>
    <alternativeName>
        <fullName evidence="9">Valyl-tRNA synthetase</fullName>
    </alternativeName>
</protein>
<keyword evidence="7 11" id="KW-0648">Protein biosynthesis</keyword>
<evidence type="ECO:0000256" key="9">
    <source>
        <dbReference type="ARBA" id="ARBA00029936"/>
    </source>
</evidence>
<evidence type="ECO:0000256" key="6">
    <source>
        <dbReference type="ARBA" id="ARBA00022840"/>
    </source>
</evidence>
<evidence type="ECO:0000256" key="4">
    <source>
        <dbReference type="ARBA" id="ARBA00022598"/>
    </source>
</evidence>
<evidence type="ECO:0000256" key="5">
    <source>
        <dbReference type="ARBA" id="ARBA00022741"/>
    </source>
</evidence>
<dbReference type="OrthoDB" id="629407at2759"/>
<dbReference type="Proteomes" id="UP000070444">
    <property type="component" value="Unassembled WGS sequence"/>
</dbReference>
<evidence type="ECO:0000256" key="3">
    <source>
        <dbReference type="ARBA" id="ARBA00013169"/>
    </source>
</evidence>
<keyword evidence="5 11" id="KW-0547">Nucleotide-binding</keyword>
<dbReference type="SUPFAM" id="SSF50677">
    <property type="entry name" value="ValRS/IleRS/LeuRS editing domain"/>
    <property type="match status" value="1"/>
</dbReference>
<dbReference type="PANTHER" id="PTHR11946">
    <property type="entry name" value="VALYL-TRNA SYNTHETASES"/>
    <property type="match status" value="1"/>
</dbReference>
<dbReference type="SUPFAM" id="SSF52374">
    <property type="entry name" value="Nucleotidylyl transferase"/>
    <property type="match status" value="1"/>
</dbReference>
<dbReference type="OMA" id="PKYSCRQ"/>
<reference evidence="14 15" key="1">
    <citation type="journal article" date="2015" name="Genome Biol. Evol.">
        <title>Phylogenomic analyses indicate that early fungi evolved digesting cell walls of algal ancestors of land plants.</title>
        <authorList>
            <person name="Chang Y."/>
            <person name="Wang S."/>
            <person name="Sekimoto S."/>
            <person name="Aerts A.L."/>
            <person name="Choi C."/>
            <person name="Clum A."/>
            <person name="LaButti K.M."/>
            <person name="Lindquist E.A."/>
            <person name="Yee Ngan C."/>
            <person name="Ohm R.A."/>
            <person name="Salamov A.A."/>
            <person name="Grigoriev I.V."/>
            <person name="Spatafora J.W."/>
            <person name="Berbee M.L."/>
        </authorList>
    </citation>
    <scope>NUCLEOTIDE SEQUENCE [LARGE SCALE GENOMIC DNA]</scope>
    <source>
        <strain evidence="14 15">NRRL 28638</strain>
    </source>
</reference>
<dbReference type="GO" id="GO:0006438">
    <property type="term" value="P:valyl-tRNA aminoacylation"/>
    <property type="evidence" value="ECO:0007669"/>
    <property type="project" value="InterPro"/>
</dbReference>
<feature type="domain" description="Methionyl/Valyl/Leucyl/Isoleucyl-tRNA synthetase anticodon-binding" evidence="13">
    <location>
        <begin position="741"/>
        <end position="896"/>
    </location>
</feature>
<dbReference type="PROSITE" id="PS00178">
    <property type="entry name" value="AA_TRNA_LIGASE_I"/>
    <property type="match status" value="1"/>
</dbReference>
<dbReference type="GO" id="GO:0002161">
    <property type="term" value="F:aminoacyl-tRNA deacylase activity"/>
    <property type="evidence" value="ECO:0007669"/>
    <property type="project" value="InterPro"/>
</dbReference>
<dbReference type="Gene3D" id="1.10.730.10">
    <property type="entry name" value="Isoleucyl-tRNA Synthetase, Domain 1"/>
    <property type="match status" value="1"/>
</dbReference>
<dbReference type="EMBL" id="KQ964435">
    <property type="protein sequence ID" value="KXN73551.1"/>
    <property type="molecule type" value="Genomic_DNA"/>
</dbReference>
<dbReference type="InterPro" id="IPR001412">
    <property type="entry name" value="aa-tRNA-synth_I_CS"/>
</dbReference>
<name>A0A137PF25_CONC2</name>
<evidence type="ECO:0000313" key="14">
    <source>
        <dbReference type="EMBL" id="KXN73551.1"/>
    </source>
</evidence>
<dbReference type="EC" id="6.1.1.9" evidence="3"/>
<comment type="catalytic activity">
    <reaction evidence="10">
        <text>tRNA(Val) + L-valine + ATP = L-valyl-tRNA(Val) + AMP + diphosphate</text>
        <dbReference type="Rhea" id="RHEA:10704"/>
        <dbReference type="Rhea" id="RHEA-COMP:9672"/>
        <dbReference type="Rhea" id="RHEA-COMP:9708"/>
        <dbReference type="ChEBI" id="CHEBI:30616"/>
        <dbReference type="ChEBI" id="CHEBI:33019"/>
        <dbReference type="ChEBI" id="CHEBI:57762"/>
        <dbReference type="ChEBI" id="CHEBI:78442"/>
        <dbReference type="ChEBI" id="CHEBI:78537"/>
        <dbReference type="ChEBI" id="CHEBI:456215"/>
        <dbReference type="EC" id="6.1.1.9"/>
    </reaction>
</comment>
<dbReference type="SUPFAM" id="SSF47323">
    <property type="entry name" value="Anticodon-binding domain of a subclass of class I aminoacyl-tRNA synthetases"/>
    <property type="match status" value="1"/>
</dbReference>
<dbReference type="STRING" id="796925.A0A137PF25"/>
<dbReference type="InterPro" id="IPR009080">
    <property type="entry name" value="tRNAsynth_Ia_anticodon-bd"/>
</dbReference>
<dbReference type="Gene3D" id="3.90.740.10">
    <property type="entry name" value="Valyl/Leucyl/Isoleucyl-tRNA synthetase, editing domain"/>
    <property type="match status" value="1"/>
</dbReference>
<dbReference type="GO" id="GO:0005524">
    <property type="term" value="F:ATP binding"/>
    <property type="evidence" value="ECO:0007669"/>
    <property type="project" value="UniProtKB-KW"/>
</dbReference>
<feature type="domain" description="Aminoacyl-tRNA synthetase class Ia" evidence="12">
    <location>
        <begin position="48"/>
        <end position="690"/>
    </location>
</feature>
<evidence type="ECO:0000256" key="1">
    <source>
        <dbReference type="ARBA" id="ARBA00004496"/>
    </source>
</evidence>
<evidence type="ECO:0000313" key="15">
    <source>
        <dbReference type="Proteomes" id="UP000070444"/>
    </source>
</evidence>
<dbReference type="InterPro" id="IPR009008">
    <property type="entry name" value="Val/Leu/Ile-tRNA-synth_edit"/>
</dbReference>